<sequence>MIKPTPIKSKHVRDAARGQPCTLQIVGACNGQRETTVLAHLPDESHGIARKADDLSACFACDACHSVIDGRAKWPGFERDYKDWYLRRAQIRTWRALLGMGILSIKGVKAA</sequence>
<gene>
    <name evidence="1" type="ORF">HLV39_12325</name>
</gene>
<dbReference type="Gene3D" id="3.30.50.20">
    <property type="entry name" value="prophage-derive protein ybcO"/>
    <property type="match status" value="1"/>
</dbReference>
<organism evidence="1 2">
    <name type="scientific">Marinobacter adhaerens</name>
    <dbReference type="NCBI Taxonomy" id="1033846"/>
    <lineage>
        <taxon>Bacteria</taxon>
        <taxon>Pseudomonadati</taxon>
        <taxon>Pseudomonadota</taxon>
        <taxon>Gammaproteobacteria</taxon>
        <taxon>Pseudomonadales</taxon>
        <taxon>Marinobacteraceae</taxon>
        <taxon>Marinobacter</taxon>
    </lineage>
</organism>
<dbReference type="Pfam" id="PF07102">
    <property type="entry name" value="YbcO"/>
    <property type="match status" value="1"/>
</dbReference>
<name>A0A851HTD3_9GAMM</name>
<comment type="caution">
    <text evidence="1">The sequence shown here is derived from an EMBL/GenBank/DDBJ whole genome shotgun (WGS) entry which is preliminary data.</text>
</comment>
<dbReference type="PROSITE" id="PS51257">
    <property type="entry name" value="PROKAR_LIPOPROTEIN"/>
    <property type="match status" value="1"/>
</dbReference>
<evidence type="ECO:0000313" key="1">
    <source>
        <dbReference type="EMBL" id="NWN92277.1"/>
    </source>
</evidence>
<dbReference type="Proteomes" id="UP000536442">
    <property type="component" value="Unassembled WGS sequence"/>
</dbReference>
<reference evidence="1 2" key="1">
    <citation type="submission" date="2020-03" db="EMBL/GenBank/DDBJ databases">
        <title>Metagenomic, metatranscriptomic, and metabolomic analyses revealed the key microbes and metabolic features during the fermentation of ganjang, Korean traditional soy sauce.</title>
        <authorList>
            <person name="Chun B.H."/>
            <person name="Jeon C.O."/>
        </authorList>
    </citation>
    <scope>NUCLEOTIDE SEQUENCE [LARGE SCALE GENOMIC DNA]</scope>
    <source>
        <strain evidence="1 2">KG14</strain>
    </source>
</reference>
<proteinExistence type="predicted"/>
<dbReference type="InterPro" id="IPR010774">
    <property type="entry name" value="YbcO"/>
</dbReference>
<dbReference type="AlphaFoldDB" id="A0A851HTD3"/>
<dbReference type="EMBL" id="JABEVQ010000006">
    <property type="protein sequence ID" value="NWN92277.1"/>
    <property type="molecule type" value="Genomic_DNA"/>
</dbReference>
<protein>
    <submittedName>
        <fullName evidence="1">DUF1364 family protein</fullName>
    </submittedName>
</protein>
<evidence type="ECO:0000313" key="2">
    <source>
        <dbReference type="Proteomes" id="UP000536442"/>
    </source>
</evidence>
<keyword evidence="2" id="KW-1185">Reference proteome</keyword>
<accession>A0A851HTD3</accession>